<evidence type="ECO:0000313" key="1">
    <source>
        <dbReference type="EMBL" id="VXB61311.1"/>
    </source>
</evidence>
<accession>A0A653S1E2</accession>
<gene>
    <name evidence="1" type="ORF">MARI151_30147</name>
</gene>
<dbReference type="AlphaFoldDB" id="A0A653S1E2"/>
<proteinExistence type="predicted"/>
<keyword evidence="2" id="KW-1185">Reference proteome</keyword>
<name>A0A653S1E2_9FLAO</name>
<reference evidence="1 2" key="1">
    <citation type="submission" date="2019-10" db="EMBL/GenBank/DDBJ databases">
        <authorList>
            <person name="Karimi E."/>
        </authorList>
    </citation>
    <scope>NUCLEOTIDE SEQUENCE [LARGE SCALE GENOMIC DNA]</scope>
    <source>
        <strain evidence="1">Maribacter sp. 151</strain>
    </source>
</reference>
<evidence type="ECO:0000313" key="2">
    <source>
        <dbReference type="Proteomes" id="UP000430202"/>
    </source>
</evidence>
<organism evidence="1 2">
    <name type="scientific">Maribacter litoralis</name>
    <dbReference type="NCBI Taxonomy" id="2059726"/>
    <lineage>
        <taxon>Bacteria</taxon>
        <taxon>Pseudomonadati</taxon>
        <taxon>Bacteroidota</taxon>
        <taxon>Flavobacteriia</taxon>
        <taxon>Flavobacteriales</taxon>
        <taxon>Flavobacteriaceae</taxon>
        <taxon>Maribacter</taxon>
    </lineage>
</organism>
<sequence length="57" mass="6901">MYRYSMFGFEGNWKYFPQMAYKIGCRLVKQTSALYSSIMQSQHDYFFIPTTQRQILV</sequence>
<dbReference type="EMBL" id="CABWLR010000003">
    <property type="protein sequence ID" value="VXB61311.1"/>
    <property type="molecule type" value="Genomic_DNA"/>
</dbReference>
<dbReference type="Proteomes" id="UP000430202">
    <property type="component" value="Unassembled WGS sequence"/>
</dbReference>
<protein>
    <submittedName>
        <fullName evidence="1">Uncharacterized protein</fullName>
    </submittedName>
</protein>